<dbReference type="AlphaFoldDB" id="A0AAW6RRD2"/>
<proteinExistence type="predicted"/>
<protein>
    <submittedName>
        <fullName evidence="1">Uncharacterized protein</fullName>
    </submittedName>
</protein>
<organism evidence="1 2">
    <name type="scientific">Acinetobacter johnsonii</name>
    <dbReference type="NCBI Taxonomy" id="40214"/>
    <lineage>
        <taxon>Bacteria</taxon>
        <taxon>Pseudomonadati</taxon>
        <taxon>Pseudomonadota</taxon>
        <taxon>Gammaproteobacteria</taxon>
        <taxon>Moraxellales</taxon>
        <taxon>Moraxellaceae</taxon>
        <taxon>Acinetobacter</taxon>
    </lineage>
</organism>
<dbReference type="RefSeq" id="WP_279661670.1">
    <property type="nucleotide sequence ID" value="NZ_CP181916.1"/>
</dbReference>
<dbReference type="Proteomes" id="UP001157887">
    <property type="component" value="Unassembled WGS sequence"/>
</dbReference>
<evidence type="ECO:0000313" key="1">
    <source>
        <dbReference type="EMBL" id="MDG9785902.1"/>
    </source>
</evidence>
<name>A0AAW6RRD2_ACIJO</name>
<sequence>MNDAVKYFKKNGLQRSKELIEMGFGFCSLEDGLSFHTEQLKQLVESHELVGSYGGLSQSRKWIERTVFKLSDSMIALKKAIADVESCMGVASGSN</sequence>
<gene>
    <name evidence="1" type="ORF">N7566_02600</name>
</gene>
<comment type="caution">
    <text evidence="1">The sequence shown here is derived from an EMBL/GenBank/DDBJ whole genome shotgun (WGS) entry which is preliminary data.</text>
</comment>
<dbReference type="EMBL" id="JAOECG010000002">
    <property type="protein sequence ID" value="MDG9785902.1"/>
    <property type="molecule type" value="Genomic_DNA"/>
</dbReference>
<evidence type="ECO:0000313" key="2">
    <source>
        <dbReference type="Proteomes" id="UP001157887"/>
    </source>
</evidence>
<reference evidence="1" key="1">
    <citation type="submission" date="2022-09" db="EMBL/GenBank/DDBJ databases">
        <title>Intensive care unit water sources are persistently colonized with multi-drug resistant bacteria and are the site of extensive horizontal gene transfer of antibiotic resistance genes.</title>
        <authorList>
            <person name="Diorio-Toth L."/>
        </authorList>
    </citation>
    <scope>NUCLEOTIDE SEQUENCE</scope>
    <source>
        <strain evidence="1">GD04065</strain>
    </source>
</reference>
<accession>A0AAW6RRD2</accession>